<dbReference type="GO" id="GO:0009279">
    <property type="term" value="C:cell outer membrane"/>
    <property type="evidence" value="ECO:0007669"/>
    <property type="project" value="UniProtKB-SubCell"/>
</dbReference>
<dbReference type="Pfam" id="PF13715">
    <property type="entry name" value="CarbopepD_reg_2"/>
    <property type="match status" value="1"/>
</dbReference>
<dbReference type="EMBL" id="FSRA01000002">
    <property type="protein sequence ID" value="SIO51085.1"/>
    <property type="molecule type" value="Genomic_DNA"/>
</dbReference>
<keyword evidence="3 7" id="KW-1134">Transmembrane beta strand</keyword>
<keyword evidence="10" id="KW-1185">Reference proteome</keyword>
<dbReference type="Gene3D" id="2.170.130.10">
    <property type="entry name" value="TonB-dependent receptor, plug domain"/>
    <property type="match status" value="1"/>
</dbReference>
<gene>
    <name evidence="9" type="ORF">SAMN04488055_5001</name>
</gene>
<evidence type="ECO:0000256" key="5">
    <source>
        <dbReference type="ARBA" id="ARBA00023136"/>
    </source>
</evidence>
<dbReference type="SUPFAM" id="SSF49464">
    <property type="entry name" value="Carboxypeptidase regulatory domain-like"/>
    <property type="match status" value="1"/>
</dbReference>
<name>A0A1N6K3F5_9BACT</name>
<dbReference type="AlphaFoldDB" id="A0A1N6K3F5"/>
<dbReference type="Pfam" id="PF07715">
    <property type="entry name" value="Plug"/>
    <property type="match status" value="1"/>
</dbReference>
<evidence type="ECO:0000256" key="4">
    <source>
        <dbReference type="ARBA" id="ARBA00022692"/>
    </source>
</evidence>
<evidence type="ECO:0000313" key="9">
    <source>
        <dbReference type="EMBL" id="SIO51085.1"/>
    </source>
</evidence>
<dbReference type="Proteomes" id="UP000185003">
    <property type="component" value="Unassembled WGS sequence"/>
</dbReference>
<protein>
    <submittedName>
        <fullName evidence="9">TonB-linked outer membrane protein, SusC/RagA family</fullName>
    </submittedName>
</protein>
<dbReference type="PROSITE" id="PS52016">
    <property type="entry name" value="TONB_DEPENDENT_REC_3"/>
    <property type="match status" value="1"/>
</dbReference>
<dbReference type="SUPFAM" id="SSF56935">
    <property type="entry name" value="Porins"/>
    <property type="match status" value="1"/>
</dbReference>
<keyword evidence="2 7" id="KW-0813">Transport</keyword>
<dbReference type="InterPro" id="IPR037066">
    <property type="entry name" value="Plug_dom_sf"/>
</dbReference>
<keyword evidence="5 7" id="KW-0472">Membrane</keyword>
<evidence type="ECO:0000256" key="2">
    <source>
        <dbReference type="ARBA" id="ARBA00022448"/>
    </source>
</evidence>
<keyword evidence="6 7" id="KW-0998">Cell outer membrane</keyword>
<evidence type="ECO:0000313" key="10">
    <source>
        <dbReference type="Proteomes" id="UP000185003"/>
    </source>
</evidence>
<proteinExistence type="inferred from homology"/>
<comment type="subcellular location">
    <subcellularLocation>
        <location evidence="1 7">Cell outer membrane</location>
        <topology evidence="1 7">Multi-pass membrane protein</topology>
    </subcellularLocation>
</comment>
<sequence length="1115" mass="122179">METSDSHSFLIKTLRIMRLTAFFLIVFCLQVSANKGTAQTVTLSGQDLPLAQVFSEIKRQTGYLVFYDMEAVKAVAPISVSAKNLPLKLFLIEALKNSKLAWSIKNGNVIISQLDQPVIEAAAPVPVEVTGLVMGTDGVYLPGAFIKVKGTNNGTASDGNGKFSITANVGETLVITFIGFQSKEVVVPASRVLRIVLEKYVSKLDEAVVQAYGTTSQRANTGNIAKVSGKELNEAPVSDPLAALQGRVAGLVITQTTGVPGSAFKVQLRGRTQIDQTNGASDEPLFIIDGVPMATGNNKINMVTSSISGGGLSGLSPFYSVNMTDIESIEVLKDADATAIYGSRGANGVIMITTRRAKAGATRFNLKAETGGSRVKLPNLLSTKDYVAMRKEAFRNDNKAMTNATAYDLLLWDTTRDNNLTKQLIGGTASMTNVQASLSGGNNLVQFLVGGGYFRETDVYPGTFPNSRASANFNITSRSEDQKFTATFSGNFSSALNTATATDLASKLILPPNYQLYDSVGGLMWNEKGIVSDNPLAYTLQKYTGKTDNLNANVNLSYNIWKGLYIRSNIGYNQVKIDELAITPKTSINPTTADLTGRARFGNNSFKSWIVEPQIDYNTYIGKGSLNVLGGATFQSQRNNGYSFGINGYTSDEFIGSLVGIPATAFVNPTSILNEYKYQAFFGRLTYNYNNKYLVNFSGRRDGSSRFGPNFRFSNFGAVGAAWLFTNEEFMKAYPAISYGKLRGSYGITGNDKIGDYKYIDSYTSYIYYPTYKDSAAFTPTSLFKPDLHWEKNLKLEVALELGFLEDRILFTTAWYRNHSSDPLVDYPLPLTTGFSSITANLQGVLLENSGFEFTLNTTNIKSKDFNWTTNFNFTVPKNKLLRFPNLSQTSYASRYVIGQPLNLIFVSKNLGVDPQTGLYTVEDLNKNGTYQVSAVNGDLQPLFNTDPKYFGGMQNNFSYKGFQLGVFLQFSSQMGRNWLASLTTANFASVPVGGLQNVPYIALNRWQKPGDVTPYQKFTTNGTIPANGLTGWTSANSSNATYSDATYLRLKTVSMSYDLPGNWLKKIKMQSVRVYAHAQNLFTFARNKDSDPETTFMFRIPPLKTITAGIQVNI</sequence>
<dbReference type="InterPro" id="IPR036942">
    <property type="entry name" value="Beta-barrel_TonB_sf"/>
</dbReference>
<dbReference type="InterPro" id="IPR008969">
    <property type="entry name" value="CarboxyPept-like_regulatory"/>
</dbReference>
<dbReference type="InterPro" id="IPR012910">
    <property type="entry name" value="Plug_dom"/>
</dbReference>
<dbReference type="STRING" id="536979.SAMN04488055_5001"/>
<evidence type="ECO:0000256" key="7">
    <source>
        <dbReference type="PROSITE-ProRule" id="PRU01360"/>
    </source>
</evidence>
<dbReference type="InterPro" id="IPR023997">
    <property type="entry name" value="TonB-dep_OMP_SusC/RagA_CS"/>
</dbReference>
<evidence type="ECO:0000259" key="8">
    <source>
        <dbReference type="Pfam" id="PF07715"/>
    </source>
</evidence>
<organism evidence="9 10">
    <name type="scientific">Chitinophaga niabensis</name>
    <dbReference type="NCBI Taxonomy" id="536979"/>
    <lineage>
        <taxon>Bacteria</taxon>
        <taxon>Pseudomonadati</taxon>
        <taxon>Bacteroidota</taxon>
        <taxon>Chitinophagia</taxon>
        <taxon>Chitinophagales</taxon>
        <taxon>Chitinophagaceae</taxon>
        <taxon>Chitinophaga</taxon>
    </lineage>
</organism>
<dbReference type="InterPro" id="IPR023996">
    <property type="entry name" value="TonB-dep_OMP_SusC/RagA"/>
</dbReference>
<reference evidence="9 10" key="1">
    <citation type="submission" date="2016-11" db="EMBL/GenBank/DDBJ databases">
        <authorList>
            <person name="Jaros S."/>
            <person name="Januszkiewicz K."/>
            <person name="Wedrychowicz H."/>
        </authorList>
    </citation>
    <scope>NUCLEOTIDE SEQUENCE [LARGE SCALE GENOMIC DNA]</scope>
    <source>
        <strain evidence="9 10">DSM 24787</strain>
    </source>
</reference>
<dbReference type="NCBIfam" id="TIGR04056">
    <property type="entry name" value="OMP_RagA_SusC"/>
    <property type="match status" value="1"/>
</dbReference>
<keyword evidence="4 7" id="KW-0812">Transmembrane</keyword>
<evidence type="ECO:0000256" key="6">
    <source>
        <dbReference type="ARBA" id="ARBA00023237"/>
    </source>
</evidence>
<feature type="domain" description="TonB-dependent receptor plug" evidence="8">
    <location>
        <begin position="217"/>
        <end position="349"/>
    </location>
</feature>
<accession>A0A1N6K3F5</accession>
<dbReference type="NCBIfam" id="TIGR04057">
    <property type="entry name" value="SusC_RagA_signa"/>
    <property type="match status" value="1"/>
</dbReference>
<evidence type="ECO:0000256" key="3">
    <source>
        <dbReference type="ARBA" id="ARBA00022452"/>
    </source>
</evidence>
<dbReference type="Gene3D" id="2.40.170.20">
    <property type="entry name" value="TonB-dependent receptor, beta-barrel domain"/>
    <property type="match status" value="1"/>
</dbReference>
<comment type="similarity">
    <text evidence="7">Belongs to the TonB-dependent receptor family.</text>
</comment>
<evidence type="ECO:0000256" key="1">
    <source>
        <dbReference type="ARBA" id="ARBA00004571"/>
    </source>
</evidence>
<dbReference type="InterPro" id="IPR039426">
    <property type="entry name" value="TonB-dep_rcpt-like"/>
</dbReference>